<feature type="region of interest" description="Disordered" evidence="7">
    <location>
        <begin position="2407"/>
        <end position="2496"/>
    </location>
</feature>
<comment type="subcellular location">
    <subcellularLocation>
        <location evidence="1">Nucleus</location>
    </subcellularLocation>
</comment>
<reference evidence="12" key="2">
    <citation type="submission" date="2023-11" db="UniProtKB">
        <authorList>
            <consortium name="WormBaseParasite"/>
        </authorList>
    </citation>
    <scope>IDENTIFICATION</scope>
</reference>
<feature type="compositionally biased region" description="Acidic residues" evidence="7">
    <location>
        <begin position="2196"/>
        <end position="2218"/>
    </location>
</feature>
<dbReference type="GO" id="GO:0034399">
    <property type="term" value="C:nuclear periphery"/>
    <property type="evidence" value="ECO:0007669"/>
    <property type="project" value="UniProtKB-ARBA"/>
</dbReference>
<feature type="compositionally biased region" description="Polar residues" evidence="7">
    <location>
        <begin position="2135"/>
        <end position="2156"/>
    </location>
</feature>
<feature type="coiled-coil region" evidence="6">
    <location>
        <begin position="237"/>
        <end position="363"/>
    </location>
</feature>
<dbReference type="GO" id="GO:0006606">
    <property type="term" value="P:protein import into nucleus"/>
    <property type="evidence" value="ECO:0007669"/>
    <property type="project" value="InterPro"/>
</dbReference>
<dbReference type="WBParaSite" id="TREG1_48110.1">
    <property type="protein sequence ID" value="TREG1_48110.1"/>
    <property type="gene ID" value="TREG1_48110"/>
</dbReference>
<feature type="coiled-coil region" evidence="6">
    <location>
        <begin position="1584"/>
        <end position="1642"/>
    </location>
</feature>
<dbReference type="PANTHER" id="PTHR18898">
    <property type="entry name" value="NUCLEOPROTEIN TPR-RELATED"/>
    <property type="match status" value="1"/>
</dbReference>
<feature type="coiled-coil region" evidence="6">
    <location>
        <begin position="786"/>
        <end position="1199"/>
    </location>
</feature>
<feature type="domain" description="Nucleoprotein TPR/MPL1" evidence="9">
    <location>
        <begin position="177"/>
        <end position="254"/>
    </location>
</feature>
<feature type="compositionally biased region" description="Polar residues" evidence="7">
    <location>
        <begin position="1209"/>
        <end position="1219"/>
    </location>
</feature>
<feature type="region of interest" description="Disordered" evidence="7">
    <location>
        <begin position="663"/>
        <end position="700"/>
    </location>
</feature>
<feature type="compositionally biased region" description="Acidic residues" evidence="7">
    <location>
        <begin position="2231"/>
        <end position="2249"/>
    </location>
</feature>
<feature type="domain" description="NUA/TPR/MLP1-2-like" evidence="10">
    <location>
        <begin position="474"/>
        <end position="601"/>
    </location>
</feature>
<evidence type="ECO:0000256" key="6">
    <source>
        <dbReference type="SAM" id="Coils"/>
    </source>
</evidence>
<feature type="coiled-coil region" evidence="6">
    <location>
        <begin position="575"/>
        <end position="602"/>
    </location>
</feature>
<feature type="region of interest" description="Disordered" evidence="7">
    <location>
        <begin position="1207"/>
        <end position="1229"/>
    </location>
</feature>
<reference evidence="11" key="1">
    <citation type="submission" date="2022-06" db="EMBL/GenBank/DDBJ databases">
        <authorList>
            <person name="Berger JAMES D."/>
            <person name="Berger JAMES D."/>
        </authorList>
    </citation>
    <scope>NUCLEOTIDE SEQUENCE [LARGE SCALE GENOMIC DNA]</scope>
</reference>
<feature type="compositionally biased region" description="Basic and acidic residues" evidence="7">
    <location>
        <begin position="2271"/>
        <end position="2290"/>
    </location>
</feature>
<feature type="compositionally biased region" description="Acidic residues" evidence="7">
    <location>
        <begin position="2171"/>
        <end position="2188"/>
    </location>
</feature>
<evidence type="ECO:0000256" key="7">
    <source>
        <dbReference type="SAM" id="MobiDB-lite"/>
    </source>
</evidence>
<evidence type="ECO:0000313" key="11">
    <source>
        <dbReference type="Proteomes" id="UP000050795"/>
    </source>
</evidence>
<feature type="coiled-coil region" evidence="6">
    <location>
        <begin position="1262"/>
        <end position="1468"/>
    </location>
</feature>
<evidence type="ECO:0000259" key="10">
    <source>
        <dbReference type="Pfam" id="PF25785"/>
    </source>
</evidence>
<dbReference type="Pfam" id="PF25785">
    <property type="entry name" value="TPR"/>
    <property type="match status" value="1"/>
</dbReference>
<feature type="compositionally biased region" description="Polar residues" evidence="7">
    <location>
        <begin position="2407"/>
        <end position="2425"/>
    </location>
</feature>
<dbReference type="PANTHER" id="PTHR18898:SF2">
    <property type="entry name" value="NUCLEOPROTEIN TPR"/>
    <property type="match status" value="1"/>
</dbReference>
<evidence type="ECO:0000256" key="1">
    <source>
        <dbReference type="ARBA" id="ARBA00004123"/>
    </source>
</evidence>
<dbReference type="GO" id="GO:0017056">
    <property type="term" value="F:structural constituent of nuclear pore"/>
    <property type="evidence" value="ECO:0007669"/>
    <property type="project" value="TreeGrafter"/>
</dbReference>
<dbReference type="InterPro" id="IPR057974">
    <property type="entry name" value="NUA/TPR/MLP1-2-like_dom"/>
</dbReference>
<dbReference type="InterPro" id="IPR057577">
    <property type="entry name" value="Nucleoprot-TPR/MLP1_dom"/>
</dbReference>
<keyword evidence="4 6" id="KW-0175">Coiled coil</keyword>
<feature type="coiled-coil region" evidence="6">
    <location>
        <begin position="65"/>
        <end position="169"/>
    </location>
</feature>
<dbReference type="GO" id="GO:0005643">
    <property type="term" value="C:nuclear pore"/>
    <property type="evidence" value="ECO:0007669"/>
    <property type="project" value="TreeGrafter"/>
</dbReference>
<organism evidence="11 12">
    <name type="scientific">Trichobilharzia regenti</name>
    <name type="common">Nasal bird schistosome</name>
    <dbReference type="NCBI Taxonomy" id="157069"/>
    <lineage>
        <taxon>Eukaryota</taxon>
        <taxon>Metazoa</taxon>
        <taxon>Spiralia</taxon>
        <taxon>Lophotrochozoa</taxon>
        <taxon>Platyhelminthes</taxon>
        <taxon>Trematoda</taxon>
        <taxon>Digenea</taxon>
        <taxon>Strigeidida</taxon>
        <taxon>Schistosomatoidea</taxon>
        <taxon>Schistosomatidae</taxon>
        <taxon>Trichobilharzia</taxon>
    </lineage>
</organism>
<feature type="region of interest" description="Disordered" evidence="7">
    <location>
        <begin position="525"/>
        <end position="545"/>
    </location>
</feature>
<accession>A0AA85JP26</accession>
<keyword evidence="5" id="KW-0539">Nucleus</keyword>
<dbReference type="Pfam" id="PF25481">
    <property type="entry name" value="Nucleoprot-TPR"/>
    <property type="match status" value="1"/>
</dbReference>
<protein>
    <recommendedName>
        <fullName evidence="3">Nucleoprotein TPR</fullName>
    </recommendedName>
</protein>
<proteinExistence type="inferred from homology"/>
<feature type="region of interest" description="Disordered" evidence="7">
    <location>
        <begin position="2020"/>
        <end position="2316"/>
    </location>
</feature>
<feature type="compositionally biased region" description="Low complexity" evidence="7">
    <location>
        <begin position="2304"/>
        <end position="2316"/>
    </location>
</feature>
<feature type="compositionally biased region" description="Polar residues" evidence="7">
    <location>
        <begin position="2291"/>
        <end position="2303"/>
    </location>
</feature>
<feature type="compositionally biased region" description="Acidic residues" evidence="7">
    <location>
        <begin position="2093"/>
        <end position="2113"/>
    </location>
</feature>
<dbReference type="Pfam" id="PF07926">
    <property type="entry name" value="TPR_MLP1_2"/>
    <property type="match status" value="1"/>
</dbReference>
<dbReference type="GO" id="GO:1901673">
    <property type="term" value="P:regulation of mitotic spindle assembly"/>
    <property type="evidence" value="ECO:0007669"/>
    <property type="project" value="TreeGrafter"/>
</dbReference>
<feature type="compositionally biased region" description="Polar residues" evidence="7">
    <location>
        <begin position="2436"/>
        <end position="2453"/>
    </location>
</feature>
<comment type="similarity">
    <text evidence="2">Belongs to the TPR family.</text>
</comment>
<evidence type="ECO:0000256" key="5">
    <source>
        <dbReference type="ARBA" id="ARBA00023242"/>
    </source>
</evidence>
<feature type="coiled-coil region" evidence="6">
    <location>
        <begin position="411"/>
        <end position="487"/>
    </location>
</feature>
<dbReference type="Proteomes" id="UP000050795">
    <property type="component" value="Unassembled WGS sequence"/>
</dbReference>
<dbReference type="InterPro" id="IPR012929">
    <property type="entry name" value="Nucleoprot-TPR/MLP1-2_dom"/>
</dbReference>
<feature type="compositionally biased region" description="Low complexity" evidence="7">
    <location>
        <begin position="2461"/>
        <end position="2478"/>
    </location>
</feature>
<evidence type="ECO:0000256" key="4">
    <source>
        <dbReference type="ARBA" id="ARBA00023054"/>
    </source>
</evidence>
<feature type="compositionally biased region" description="Polar residues" evidence="7">
    <location>
        <begin position="2075"/>
        <end position="2086"/>
    </location>
</feature>
<evidence type="ECO:0000259" key="8">
    <source>
        <dbReference type="Pfam" id="PF07926"/>
    </source>
</evidence>
<evidence type="ECO:0000256" key="2">
    <source>
        <dbReference type="ARBA" id="ARBA00005274"/>
    </source>
</evidence>
<feature type="domain" description="Nucleoprotein TPR/MLP1-2" evidence="8">
    <location>
        <begin position="1068"/>
        <end position="1193"/>
    </location>
</feature>
<feature type="compositionally biased region" description="Polar residues" evidence="7">
    <location>
        <begin position="525"/>
        <end position="534"/>
    </location>
</feature>
<dbReference type="GO" id="GO:0006406">
    <property type="term" value="P:mRNA export from nucleus"/>
    <property type="evidence" value="ECO:0007669"/>
    <property type="project" value="TreeGrafter"/>
</dbReference>
<sequence length="2496" mass="279125">MEQVESLCTYGGISEEEINTIQPELITKLNIAFDNIYHDAKAAKEGLASFQKAQDLVLMQHASEQSQIKSSCEELEAKLKECNDTLNAMNEKFNNANMEKEDFRSKLNDCISVNNELNFAIRSLENEKEILSDQIKSKLGLIESLNSEISELRSEAENVRKLKMELMLKSEDISGREASVKAQESRWSDELSNLQRHNDWLEERLRLTTDQLLTVRRDSYQKSYSLEAELGLRNAELENSKQSVESLEENVRKLTQSNEEYVVKLKLVTDEQIKMEQLYGNEIEAQKQLISLYKEQIKDLEEKNEELSNAATSMQRLLKDAYENVSRLEAEKSSLRTQYNEVNAKLQATTEHLSSELERSQNLLDKFRVDGLSEEELRQLNPSVAATLSALKRGHSLTQLYSDYVQVVEDRDQLKLDKQRLTEYVEQMVDELKEKAPLLRSQQEDYRKVQAELKELSTNFQCISRKLEEVQTQKRESERRAGFYQRETTRLKQTCSDLSKQVKSLLYEVEVCKGTVIREEDSSHANTVTRYTSESPDHQQVPDSSMDISSVSNMLENMASAATVIDEHLVTWRNLEELQSQNQRLLCVARDLASQLEKHEQEDLNTNKRMSELSSRVETLSGELDVVRLAAREARTEANMFAQQRDQYRTLLKKYDIDVRDKEEISSTQSQESSFDDVDQFGQPSVDVKATDKSPSSNNASAAIIERLESTLSSLQAEFTRYREDKLASDNVYTTTIDNLRKEYNEARLLNQKLSSQLDFTHEKLRASEANVSGYKQEITILREMNARYSTSAAASEAELSRLRDELTHTSDRLTTAEVDARHFSRQLEAVRANESRLRQEIDSLRRNDQVHSQLMHQLQAIQGSLEQRESMDRSSSERKIEQLEKQLTAANSAIVDASKAAKLAQETLQHELELSRESVNSSNREIEQLNSRIRDLEEKLASAQASIGDSTESEMSESFAECSKKAQLRVRELEHEIESLKSNLESSRQQSDRMKELAEQAEQRLNEIVEENKQMEDHFSRDMAETKQRCEFLEAQLDLEKKERQNLVNENIRTTEEAHKLNADLRRELSTLQNELESLKARCESALQVEAGAKSEIESHQRAAQEARDKYERELSLHAQDVELLTAARAQLDSVKTHANELQRELNEIKSTAETAVVELKGQMELWEKEKQELNQQLKQSQEEQNLLQDQLIQITQQTVSLRKTLDKSNTAAEGETSSTKDSDAVNSDLKTSEELLQVIGYLRRQKNILNAAHEAASAEVSRLLLRVSSLESQKEQLQTQLSNERKAAELALETSRKHSEVMERVEQLNLVTESNRLLRHEREILRSKLSEAEDQLAKLNKEIDPLKQSNSDLIAQKDIFISDKRSLEEERDRWKERCSRLVETAQRMDPEQYKLACNERDDLQRKLNRAEEEVQSNANKLSELRNESDEKIRNLNSLLDELRASYHEAEQKISALSVQENLLKEELSAKETTIMKLREIGRKYRQETEILRRQVNASKSDEAQLHSTNEALTEAKADLVTLRADYSSLRTEYDLLEASVRESLQLFDEIKAKESIATIMNSYSEVPDTEVDSSSSDGQRMLNEFRRLLTGLCSEIDRLRQQSDSQKERLLRTQLIESQLTKSQKDCAELRARLNELQTLTVHPHTVSVSLQTSGTPSPAPSAETESQDGVHTVHPFAPRILSVCTSPSATTLGNQSNIETSSALCNTEGNIEVTSSIAPQSIPTWNMRAAATVQPVQPTPTITPPNSLGLKQTAEIRPITSNVAAVMPTPAPPSVPMVVSSIQSESATSSGGPSGIAICSPVSDTATSSSSSLFTSGDQTAASLMRSTFLRRGNMLNQPQNSIFIPVSTHPTSLPCSSSVPSAVCRSTTVSITGKRRFEEGSQNTVESTLNVIPSVDDNAVSTSEVSKSSENLFLSASCSNQFYLQQIPVNSLPPDSKRIRQAIVSSPSSSFSFAQTGLSPPILGRSPFGVNVTSAAPLHMAVPRLIAGQYEPSSSTWGTLTVATGVAGIITPGTSEVSENVQSSSEVDIETDQAEVTVGDSAGNESDQARIPETEYAEGVSENIELVESAVPTTEYNSNIPTNPAAHEEECESSDGEDESYSENDAFDDAEAHGSASADDYVENTSKDSQIDNNNNIEFNSLPAPSNFTVENSDLRASDTIYNESPVQEEVEVEHEDYVEEGSNDYEREVEADAADSYSEDDEEEDEEEEEEVIELSSGSDDSQPQDVDDEQYNNEEEDYGDEETDRQSSSMQNAEVHEIDGAENQRLNEDDGQSHYEDSYAEKNDQSLSVSAPNSQGVSTTSDSDIQTTTSTKGLFGGSSIPSIFGASSFSGCSSSSVLGSSGLFSGFKPSSFTVSSTVVTTESGQLSSGCAGLFKSFLPVNTVSSSTTSVLLFKPSAYTSTMASPKETTNTADSGTNRPKIQPIVWDSFDPSTSQSTVPDNTSTISPTRRKKWGPITSMPRTTRRPSLPSTRGCVTGRASAARGVPPRRG</sequence>
<keyword evidence="11" id="KW-1185">Reference proteome</keyword>
<evidence type="ECO:0000259" key="9">
    <source>
        <dbReference type="Pfam" id="PF25481"/>
    </source>
</evidence>
<evidence type="ECO:0000313" key="12">
    <source>
        <dbReference type="WBParaSite" id="TREG1_48110.1"/>
    </source>
</evidence>
<evidence type="ECO:0000256" key="3">
    <source>
        <dbReference type="ARBA" id="ARBA00019789"/>
    </source>
</evidence>
<feature type="compositionally biased region" description="Low complexity" evidence="7">
    <location>
        <begin position="2020"/>
        <end position="2030"/>
    </location>
</feature>
<name>A0AA85JP26_TRIRE</name>